<reference evidence="1" key="2">
    <citation type="submission" date="2025-08" db="UniProtKB">
        <authorList>
            <consortium name="Ensembl"/>
        </authorList>
    </citation>
    <scope>IDENTIFICATION</scope>
</reference>
<reference evidence="1" key="3">
    <citation type="submission" date="2025-09" db="UniProtKB">
        <authorList>
            <consortium name="Ensembl"/>
        </authorList>
    </citation>
    <scope>IDENTIFICATION</scope>
</reference>
<organism evidence="1 2">
    <name type="scientific">Macaca fascicularis</name>
    <name type="common">Crab-eating macaque</name>
    <name type="synonym">Cynomolgus monkey</name>
    <dbReference type="NCBI Taxonomy" id="9541"/>
    <lineage>
        <taxon>Eukaryota</taxon>
        <taxon>Metazoa</taxon>
        <taxon>Chordata</taxon>
        <taxon>Craniata</taxon>
        <taxon>Vertebrata</taxon>
        <taxon>Euteleostomi</taxon>
        <taxon>Mammalia</taxon>
        <taxon>Eutheria</taxon>
        <taxon>Euarchontoglires</taxon>
        <taxon>Primates</taxon>
        <taxon>Haplorrhini</taxon>
        <taxon>Catarrhini</taxon>
        <taxon>Cercopithecidae</taxon>
        <taxon>Cercopithecinae</taxon>
        <taxon>Macaca</taxon>
    </lineage>
</organism>
<dbReference type="Ensembl" id="ENSMFAT00000094928.1">
    <property type="protein sequence ID" value="ENSMFAP00000048925.1"/>
    <property type="gene ID" value="ENSMFAG00000057380.1"/>
</dbReference>
<proteinExistence type="predicted"/>
<protein>
    <submittedName>
        <fullName evidence="1">Uncharacterized protein</fullName>
    </submittedName>
</protein>
<dbReference type="PANTHER" id="PTHR46254:SF3">
    <property type="entry name" value="SECRETED PROTEIN"/>
    <property type="match status" value="1"/>
</dbReference>
<dbReference type="PANTHER" id="PTHR46254">
    <property type="entry name" value="PROTEIN GVQW1-RELATED"/>
    <property type="match status" value="1"/>
</dbReference>
<evidence type="ECO:0000313" key="1">
    <source>
        <dbReference type="Ensembl" id="ENSMFAP00000048925.1"/>
    </source>
</evidence>
<keyword evidence="2" id="KW-1185">Reference proteome</keyword>
<name>A0A7N9IAQ5_MACFA</name>
<reference evidence="1 2" key="1">
    <citation type="submission" date="2013-03" db="EMBL/GenBank/DDBJ databases">
        <authorList>
            <person name="Warren W."/>
            <person name="Wilson R.K."/>
        </authorList>
    </citation>
    <scope>NUCLEOTIDE SEQUENCE</scope>
</reference>
<dbReference type="GeneTree" id="ENSGT00940000167556"/>
<dbReference type="AlphaFoldDB" id="A0A7N9IAQ5"/>
<dbReference type="Proteomes" id="UP000233100">
    <property type="component" value="Chromosome 3"/>
</dbReference>
<sequence>TLLADFSFPLFFETGSGSVTQAGVQCCDLGSLQPLPPGLKPSSHLGLSVSWDYRHVLPHLANFLCFFVEAGFHHVGQTGLNLGGRGGQITRSGDRDHPG</sequence>
<accession>A0A7N9IAQ5</accession>
<evidence type="ECO:0000313" key="2">
    <source>
        <dbReference type="Proteomes" id="UP000233100"/>
    </source>
</evidence>